<dbReference type="Proteomes" id="UP000322084">
    <property type="component" value="Unassembled WGS sequence"/>
</dbReference>
<feature type="region of interest" description="Disordered" evidence="6">
    <location>
        <begin position="25"/>
        <end position="44"/>
    </location>
</feature>
<gene>
    <name evidence="8" type="ORF">JCM17844_17730</name>
</gene>
<dbReference type="CDD" id="cd00082">
    <property type="entry name" value="HisKA"/>
    <property type="match status" value="1"/>
</dbReference>
<dbReference type="SUPFAM" id="SSF47384">
    <property type="entry name" value="Homodimeric domain of signal transducing histidine kinase"/>
    <property type="match status" value="1"/>
</dbReference>
<dbReference type="Gene3D" id="3.30.565.10">
    <property type="entry name" value="Histidine kinase-like ATPase, C-terminal domain"/>
    <property type="match status" value="1"/>
</dbReference>
<proteinExistence type="predicted"/>
<dbReference type="Gene3D" id="1.10.287.130">
    <property type="match status" value="1"/>
</dbReference>
<feature type="domain" description="Histidine kinase" evidence="7">
    <location>
        <begin position="369"/>
        <end position="589"/>
    </location>
</feature>
<dbReference type="GO" id="GO:0000155">
    <property type="term" value="F:phosphorelay sensor kinase activity"/>
    <property type="evidence" value="ECO:0007669"/>
    <property type="project" value="InterPro"/>
</dbReference>
<evidence type="ECO:0000256" key="4">
    <source>
        <dbReference type="ARBA" id="ARBA00022679"/>
    </source>
</evidence>
<dbReference type="SMART" id="SM00387">
    <property type="entry name" value="HATPase_c"/>
    <property type="match status" value="1"/>
</dbReference>
<organism evidence="8 9">
    <name type="scientific">Iodidimonas gelatinilytica</name>
    <dbReference type="NCBI Taxonomy" id="1236966"/>
    <lineage>
        <taxon>Bacteria</taxon>
        <taxon>Pseudomonadati</taxon>
        <taxon>Pseudomonadota</taxon>
        <taxon>Alphaproteobacteria</taxon>
        <taxon>Iodidimonadales</taxon>
        <taxon>Iodidimonadaceae</taxon>
        <taxon>Iodidimonas</taxon>
    </lineage>
</organism>
<dbReference type="PANTHER" id="PTHR43047:SF72">
    <property type="entry name" value="OSMOSENSING HISTIDINE PROTEIN KINASE SLN1"/>
    <property type="match status" value="1"/>
</dbReference>
<keyword evidence="5" id="KW-0418">Kinase</keyword>
<evidence type="ECO:0000313" key="8">
    <source>
        <dbReference type="EMBL" id="GEQ98136.1"/>
    </source>
</evidence>
<dbReference type="InterPro" id="IPR005467">
    <property type="entry name" value="His_kinase_dom"/>
</dbReference>
<dbReference type="InterPro" id="IPR004358">
    <property type="entry name" value="Sig_transdc_His_kin-like_C"/>
</dbReference>
<comment type="catalytic activity">
    <reaction evidence="1">
        <text>ATP + protein L-histidine = ADP + protein N-phospho-L-histidine.</text>
        <dbReference type="EC" id="2.7.13.3"/>
    </reaction>
</comment>
<dbReference type="InterPro" id="IPR013656">
    <property type="entry name" value="PAS_4"/>
</dbReference>
<dbReference type="GO" id="GO:0005886">
    <property type="term" value="C:plasma membrane"/>
    <property type="evidence" value="ECO:0007669"/>
    <property type="project" value="TreeGrafter"/>
</dbReference>
<dbReference type="Pfam" id="PF00512">
    <property type="entry name" value="HisKA"/>
    <property type="match status" value="1"/>
</dbReference>
<dbReference type="EC" id="2.7.13.3" evidence="2"/>
<dbReference type="AlphaFoldDB" id="A0A5A7MQQ5"/>
<dbReference type="EMBL" id="BKCL01000005">
    <property type="protein sequence ID" value="GEQ98136.1"/>
    <property type="molecule type" value="Genomic_DNA"/>
</dbReference>
<dbReference type="Pfam" id="PF02518">
    <property type="entry name" value="HATPase_c"/>
    <property type="match status" value="1"/>
</dbReference>
<dbReference type="SUPFAM" id="SSF55785">
    <property type="entry name" value="PYP-like sensor domain (PAS domain)"/>
    <property type="match status" value="2"/>
</dbReference>
<dbReference type="InterPro" id="IPR035965">
    <property type="entry name" value="PAS-like_dom_sf"/>
</dbReference>
<comment type="caution">
    <text evidence="8">The sequence shown here is derived from an EMBL/GenBank/DDBJ whole genome shotgun (WGS) entry which is preliminary data.</text>
</comment>
<dbReference type="InterPro" id="IPR003594">
    <property type="entry name" value="HATPase_dom"/>
</dbReference>
<evidence type="ECO:0000259" key="7">
    <source>
        <dbReference type="PROSITE" id="PS50109"/>
    </source>
</evidence>
<dbReference type="PROSITE" id="PS50109">
    <property type="entry name" value="HIS_KIN"/>
    <property type="match status" value="1"/>
</dbReference>
<evidence type="ECO:0000256" key="6">
    <source>
        <dbReference type="SAM" id="MobiDB-lite"/>
    </source>
</evidence>
<dbReference type="GO" id="GO:0009927">
    <property type="term" value="F:histidine phosphotransfer kinase activity"/>
    <property type="evidence" value="ECO:0007669"/>
    <property type="project" value="TreeGrafter"/>
</dbReference>
<dbReference type="SUPFAM" id="SSF55874">
    <property type="entry name" value="ATPase domain of HSP90 chaperone/DNA topoisomerase II/histidine kinase"/>
    <property type="match status" value="1"/>
</dbReference>
<dbReference type="CDD" id="cd00130">
    <property type="entry name" value="PAS"/>
    <property type="match status" value="1"/>
</dbReference>
<dbReference type="PRINTS" id="PR00344">
    <property type="entry name" value="BCTRLSENSOR"/>
</dbReference>
<dbReference type="InterPro" id="IPR036890">
    <property type="entry name" value="HATPase_C_sf"/>
</dbReference>
<dbReference type="CDD" id="cd16922">
    <property type="entry name" value="HATPase_EvgS-ArcB-TorS-like"/>
    <property type="match status" value="1"/>
</dbReference>
<evidence type="ECO:0000256" key="2">
    <source>
        <dbReference type="ARBA" id="ARBA00012438"/>
    </source>
</evidence>
<accession>A0A5A7MQQ5</accession>
<dbReference type="PANTHER" id="PTHR43047">
    <property type="entry name" value="TWO-COMPONENT HISTIDINE PROTEIN KINASE"/>
    <property type="match status" value="1"/>
</dbReference>
<keyword evidence="4" id="KW-0808">Transferase</keyword>
<evidence type="ECO:0000313" key="9">
    <source>
        <dbReference type="Proteomes" id="UP000322084"/>
    </source>
</evidence>
<feature type="compositionally biased region" description="Low complexity" evidence="6">
    <location>
        <begin position="33"/>
        <end position="44"/>
    </location>
</feature>
<protein>
    <recommendedName>
        <fullName evidence="2">histidine kinase</fullName>
        <ecNumber evidence="2">2.7.13.3</ecNumber>
    </recommendedName>
</protein>
<name>A0A5A7MQQ5_9PROT</name>
<dbReference type="InterPro" id="IPR000014">
    <property type="entry name" value="PAS"/>
</dbReference>
<dbReference type="FunFam" id="3.30.565.10:FF:000006">
    <property type="entry name" value="Sensor histidine kinase WalK"/>
    <property type="match status" value="1"/>
</dbReference>
<keyword evidence="3" id="KW-0597">Phosphoprotein</keyword>
<dbReference type="Pfam" id="PF08448">
    <property type="entry name" value="PAS_4"/>
    <property type="match status" value="1"/>
</dbReference>
<dbReference type="InterPro" id="IPR036097">
    <property type="entry name" value="HisK_dim/P_sf"/>
</dbReference>
<dbReference type="InterPro" id="IPR003661">
    <property type="entry name" value="HisK_dim/P_dom"/>
</dbReference>
<sequence>MSDEKQSVQSSGHAFGRADLSAWARHMRGNNGQAQAHAQVQQMAPAQIAVAVPAPRDEDRSARTQPRPDTPFVAANDSLKALQGRVIVDETMPFYLVSIEGVFSDSNAAYVDLVSRCDDRLPGPGKAQTGGFVPAAHQAVVEQVIQTGYPVLTEEWLSFDGRPCCWRGRHFPVRDEDGNSIAVAGSYTDVTAEISVRRDAVLARRRFNDFARATSDWFWETDREGRLTLLSERFAASAGFPAALFYDRPLIELGHAECDPELTKRLCDAMASRKAFRGVDIEIEAADGTIRRCSLSGVPIFEPESGAFMGFRGAGMDVTEAHAETMRASLMQRNLEETLEELIRKNLELDIASVQAESALRAKNEFLAAMSHELRTPLNAIIGFAESMDMAMFGEINDHYRSYSRDISGAGRHLLSLINDVLDVAVLESDGVTIHPERLSLKDQLDQAVSLVEMRAKDRNVDISGLRLTEDVVVMADDRRTTQILLNLMTNAIKFTPEGGKVGAELGIVEDMAALTIWDTGIGIPAHMQKKVFEKFQQVTDTIYSRKSEGAGLGLHISQELARLMGGDLSLVSADGKGSKFTVMLPLAKDEENERG</sequence>
<dbReference type="RefSeq" id="WP_210431638.1">
    <property type="nucleotide sequence ID" value="NZ_BKCL01000005.1"/>
</dbReference>
<evidence type="ECO:0000256" key="5">
    <source>
        <dbReference type="ARBA" id="ARBA00022777"/>
    </source>
</evidence>
<dbReference type="Gene3D" id="3.30.450.20">
    <property type="entry name" value="PAS domain"/>
    <property type="match status" value="2"/>
</dbReference>
<feature type="region of interest" description="Disordered" evidence="6">
    <location>
        <begin position="53"/>
        <end position="73"/>
    </location>
</feature>
<evidence type="ECO:0000256" key="3">
    <source>
        <dbReference type="ARBA" id="ARBA00022553"/>
    </source>
</evidence>
<reference evidence="8 9" key="1">
    <citation type="submission" date="2019-09" db="EMBL/GenBank/DDBJ databases">
        <title>NBRP : Genome information of microbial organism related human and environment.</title>
        <authorList>
            <person name="Hattori M."/>
            <person name="Oshima K."/>
            <person name="Inaba H."/>
            <person name="Suda W."/>
            <person name="Sakamoto M."/>
            <person name="Iino T."/>
            <person name="Kitahara M."/>
            <person name="Oshida Y."/>
            <person name="Iida T."/>
            <person name="Kudo T."/>
            <person name="Itoh T."/>
            <person name="Ohkuma M."/>
        </authorList>
    </citation>
    <scope>NUCLEOTIDE SEQUENCE [LARGE SCALE GENOMIC DNA]</scope>
    <source>
        <strain evidence="8 9">Hi-2</strain>
    </source>
</reference>
<evidence type="ECO:0000256" key="1">
    <source>
        <dbReference type="ARBA" id="ARBA00000085"/>
    </source>
</evidence>
<dbReference type="SMART" id="SM00388">
    <property type="entry name" value="HisKA"/>
    <property type="match status" value="1"/>
</dbReference>